<reference evidence="5" key="1">
    <citation type="submission" date="2020-10" db="EMBL/GenBank/DDBJ databases">
        <authorList>
            <person name="Han B."/>
            <person name="Lu T."/>
            <person name="Zhao Q."/>
            <person name="Huang X."/>
            <person name="Zhao Y."/>
        </authorList>
    </citation>
    <scope>NUCLEOTIDE SEQUENCE</scope>
</reference>
<feature type="region of interest" description="Disordered" evidence="1">
    <location>
        <begin position="187"/>
        <end position="233"/>
    </location>
</feature>
<dbReference type="InterPro" id="IPR025724">
    <property type="entry name" value="GAG-pre-integrase_dom"/>
</dbReference>
<feature type="compositionally biased region" description="Polar residues" evidence="1">
    <location>
        <begin position="189"/>
        <end position="198"/>
    </location>
</feature>
<dbReference type="PANTHER" id="PTHR47592:SF27">
    <property type="entry name" value="OS08G0421700 PROTEIN"/>
    <property type="match status" value="1"/>
</dbReference>
<keyword evidence="6" id="KW-1185">Reference proteome</keyword>
<dbReference type="Proteomes" id="UP000604825">
    <property type="component" value="Unassembled WGS sequence"/>
</dbReference>
<dbReference type="InterPro" id="IPR057670">
    <property type="entry name" value="SH3_retrovirus"/>
</dbReference>
<dbReference type="EMBL" id="CAJGYO010000017">
    <property type="protein sequence ID" value="CAD6335098.1"/>
    <property type="molecule type" value="Genomic_DNA"/>
</dbReference>
<evidence type="ECO:0000259" key="3">
    <source>
        <dbReference type="Pfam" id="PF22936"/>
    </source>
</evidence>
<feature type="domain" description="Retroviral polymerase SH3-like" evidence="4">
    <location>
        <begin position="518"/>
        <end position="577"/>
    </location>
</feature>
<feature type="domain" description="GAG-pre-integrase" evidence="2">
    <location>
        <begin position="412"/>
        <end position="481"/>
    </location>
</feature>
<dbReference type="Pfam" id="PF25597">
    <property type="entry name" value="SH3_retrovirus"/>
    <property type="match status" value="1"/>
</dbReference>
<organism evidence="5 6">
    <name type="scientific">Miscanthus lutarioriparius</name>
    <dbReference type="NCBI Taxonomy" id="422564"/>
    <lineage>
        <taxon>Eukaryota</taxon>
        <taxon>Viridiplantae</taxon>
        <taxon>Streptophyta</taxon>
        <taxon>Embryophyta</taxon>
        <taxon>Tracheophyta</taxon>
        <taxon>Spermatophyta</taxon>
        <taxon>Magnoliopsida</taxon>
        <taxon>Liliopsida</taxon>
        <taxon>Poales</taxon>
        <taxon>Poaceae</taxon>
        <taxon>PACMAD clade</taxon>
        <taxon>Panicoideae</taxon>
        <taxon>Andropogonodae</taxon>
        <taxon>Andropogoneae</taxon>
        <taxon>Saccharinae</taxon>
        <taxon>Miscanthus</taxon>
    </lineage>
</organism>
<evidence type="ECO:0000256" key="1">
    <source>
        <dbReference type="SAM" id="MobiDB-lite"/>
    </source>
</evidence>
<evidence type="ECO:0000259" key="2">
    <source>
        <dbReference type="Pfam" id="PF13976"/>
    </source>
</evidence>
<evidence type="ECO:0000313" key="5">
    <source>
        <dbReference type="EMBL" id="CAD6335098.1"/>
    </source>
</evidence>
<dbReference type="Pfam" id="PF14223">
    <property type="entry name" value="Retrotran_gag_2"/>
    <property type="match status" value="1"/>
</dbReference>
<gene>
    <name evidence="5" type="ORF">NCGR_LOCUS59196</name>
</gene>
<comment type="caution">
    <text evidence="5">The sequence shown here is derived from an EMBL/GenBank/DDBJ whole genome shotgun (WGS) entry which is preliminary data.</text>
</comment>
<dbReference type="OrthoDB" id="674974at2759"/>
<accession>A0A811S294</accession>
<feature type="domain" description="Retrovirus-related Pol polyprotein from transposon TNT 1-94-like beta-barrel" evidence="3">
    <location>
        <begin position="304"/>
        <end position="385"/>
    </location>
</feature>
<name>A0A811S294_9POAL</name>
<dbReference type="Pfam" id="PF22936">
    <property type="entry name" value="Pol_BBD"/>
    <property type="match status" value="1"/>
</dbReference>
<protein>
    <submittedName>
        <fullName evidence="5">Uncharacterized protein</fullName>
    </submittedName>
</protein>
<proteinExistence type="predicted"/>
<sequence length="822" mass="92760">MASMKFDLPLLDYKTRFALWQVKMRAILAQSSDLDEALDGFGEKGQKSWTAEEKRKDRKALSLIQIHLYNDILQEVLQEKTTAELWLKLESIYMSKDLTSKMHVKMKLFTHKLQEGGSVMNHLSIFKEIVADLVSMEVKYDDEDLALLLLCSLSTSFANFRDTILLSHDELTLAVVYEALQTREKMKGTVQSDVSSSKGEVLQVRGRPEQKTYNNNNNRDKSKNGKGRSKSRGRDKFCRYCKKDTNVIEDCWKLQNKEKRNGTYKPKNKSDGDGKASVVSAVDTSDSGDVLVVFAGCVAGRDEWILDSACSFHICSNRDWFNSYESVQSGDVVRMEDNNPREIVGIGSIQIKFHDGMIRTLKDVRHIPGMARNLISLSTLDAEGYRHSGSGGVCKVSKGSLIHMIGDMNSAKLYVLRGSTLHGSITIAVVSNDEPSKTNLWHMRLGHMSELGMAELIKRDLLDGCTVGKMKFCEHCVFSKHKRVKFNASVHITKGKKALSGTTPSRTLLSRMLRVFSCTAYAHVDNGKLEPRAIKCLFFGYGFGVKGYKLWNPETKKTFMSRNVVFNESVMFNDSLSTDVSPVGSDEEQEHVSVQVEHVDDKKTEIVDNNVHDIIQHSPPVLQPQNQSIADRRTKRSCGPRPHLIEECDIVYYAFSCAEQVENIHEPATYTEAVVSDDREKWISAMQEEMQSLEKNGTWDVVRLPKHKNAVRCKWIFKRKEGLSPSEPPRFKARYLRGITNVCLKFGRTNKGLIGYVDSDFAADLDKRRSLAGYVFTIGGCAVSWRATLQPVVALSTTEAEYMAIVEAYKESVWLKGYCYAS</sequence>
<evidence type="ECO:0000259" key="4">
    <source>
        <dbReference type="Pfam" id="PF25597"/>
    </source>
</evidence>
<dbReference type="InterPro" id="IPR054722">
    <property type="entry name" value="PolX-like_BBD"/>
</dbReference>
<dbReference type="CDD" id="cd09272">
    <property type="entry name" value="RNase_HI_RT_Ty1"/>
    <property type="match status" value="1"/>
</dbReference>
<dbReference type="PANTHER" id="PTHR47592">
    <property type="entry name" value="PBF68 PROTEIN"/>
    <property type="match status" value="1"/>
</dbReference>
<dbReference type="AlphaFoldDB" id="A0A811S294"/>
<dbReference type="Pfam" id="PF13976">
    <property type="entry name" value="gag_pre-integrs"/>
    <property type="match status" value="1"/>
</dbReference>
<evidence type="ECO:0000313" key="6">
    <source>
        <dbReference type="Proteomes" id="UP000604825"/>
    </source>
</evidence>